<dbReference type="PANTHER" id="PTHR46223:SF3">
    <property type="entry name" value="HISTONE-LYSINE N-METHYLTRANSFERASE SET-23"/>
    <property type="match status" value="1"/>
</dbReference>
<keyword evidence="4" id="KW-0808">Transferase</keyword>
<evidence type="ECO:0000313" key="9">
    <source>
        <dbReference type="EMBL" id="KAK0434846.1"/>
    </source>
</evidence>
<dbReference type="SUPFAM" id="SSF82199">
    <property type="entry name" value="SET domain"/>
    <property type="match status" value="1"/>
</dbReference>
<dbReference type="PANTHER" id="PTHR46223">
    <property type="entry name" value="HISTONE-LYSINE N-METHYLTRANSFERASE SUV39H"/>
    <property type="match status" value="1"/>
</dbReference>
<comment type="subcellular location">
    <subcellularLocation>
        <location evidence="1">Chromosome</location>
    </subcellularLocation>
</comment>
<dbReference type="InterPro" id="IPR001214">
    <property type="entry name" value="SET_dom"/>
</dbReference>
<keyword evidence="6" id="KW-0479">Metal-binding</keyword>
<dbReference type="AlphaFoldDB" id="A0AA39J3Y7"/>
<dbReference type="SMART" id="SM00317">
    <property type="entry name" value="SET"/>
    <property type="match status" value="1"/>
</dbReference>
<reference evidence="9" key="1">
    <citation type="submission" date="2023-06" db="EMBL/GenBank/DDBJ databases">
        <authorList>
            <consortium name="Lawrence Berkeley National Laboratory"/>
            <person name="Ahrendt S."/>
            <person name="Sahu N."/>
            <person name="Indic B."/>
            <person name="Wong-Bajracharya J."/>
            <person name="Merenyi Z."/>
            <person name="Ke H.-M."/>
            <person name="Monk M."/>
            <person name="Kocsube S."/>
            <person name="Drula E."/>
            <person name="Lipzen A."/>
            <person name="Balint B."/>
            <person name="Henrissat B."/>
            <person name="Andreopoulos B."/>
            <person name="Martin F.M."/>
            <person name="Harder C.B."/>
            <person name="Rigling D."/>
            <person name="Ford K.L."/>
            <person name="Foster G.D."/>
            <person name="Pangilinan J."/>
            <person name="Papanicolaou A."/>
            <person name="Barry K."/>
            <person name="LaButti K."/>
            <person name="Viragh M."/>
            <person name="Koriabine M."/>
            <person name="Yan M."/>
            <person name="Riley R."/>
            <person name="Champramary S."/>
            <person name="Plett K.L."/>
            <person name="Tsai I.J."/>
            <person name="Slot J."/>
            <person name="Sipos G."/>
            <person name="Plett J."/>
            <person name="Nagy L.G."/>
            <person name="Grigoriev I.V."/>
        </authorList>
    </citation>
    <scope>NUCLEOTIDE SEQUENCE</scope>
    <source>
        <strain evidence="9">FPL87.14</strain>
    </source>
</reference>
<dbReference type="GO" id="GO:0042054">
    <property type="term" value="F:histone methyltransferase activity"/>
    <property type="evidence" value="ECO:0007669"/>
    <property type="project" value="InterPro"/>
</dbReference>
<proteinExistence type="predicted"/>
<dbReference type="Pfam" id="PF00856">
    <property type="entry name" value="SET"/>
    <property type="match status" value="1"/>
</dbReference>
<organism evidence="9 10">
    <name type="scientific">Armillaria borealis</name>
    <dbReference type="NCBI Taxonomy" id="47425"/>
    <lineage>
        <taxon>Eukaryota</taxon>
        <taxon>Fungi</taxon>
        <taxon>Dikarya</taxon>
        <taxon>Basidiomycota</taxon>
        <taxon>Agaricomycotina</taxon>
        <taxon>Agaricomycetes</taxon>
        <taxon>Agaricomycetidae</taxon>
        <taxon>Agaricales</taxon>
        <taxon>Marasmiineae</taxon>
        <taxon>Physalacriaceae</taxon>
        <taxon>Armillaria</taxon>
    </lineage>
</organism>
<dbReference type="Pfam" id="PF05033">
    <property type="entry name" value="Pre-SET"/>
    <property type="match status" value="1"/>
</dbReference>
<keyword evidence="5" id="KW-0949">S-adenosyl-L-methionine</keyword>
<evidence type="ECO:0000256" key="4">
    <source>
        <dbReference type="ARBA" id="ARBA00022679"/>
    </source>
</evidence>
<evidence type="ECO:0000256" key="6">
    <source>
        <dbReference type="ARBA" id="ARBA00022723"/>
    </source>
</evidence>
<dbReference type="GO" id="GO:0008270">
    <property type="term" value="F:zinc ion binding"/>
    <property type="evidence" value="ECO:0007669"/>
    <property type="project" value="InterPro"/>
</dbReference>
<dbReference type="InterPro" id="IPR007728">
    <property type="entry name" value="Pre-SET_dom"/>
</dbReference>
<comment type="caution">
    <text evidence="9">The sequence shown here is derived from an EMBL/GenBank/DDBJ whole genome shotgun (WGS) entry which is preliminary data.</text>
</comment>
<dbReference type="EMBL" id="JAUEPT010000068">
    <property type="protein sequence ID" value="KAK0434846.1"/>
    <property type="molecule type" value="Genomic_DNA"/>
</dbReference>
<keyword evidence="2" id="KW-0158">Chromosome</keyword>
<feature type="domain" description="Pre-SET" evidence="8">
    <location>
        <begin position="43"/>
        <end position="113"/>
    </location>
</feature>
<evidence type="ECO:0000256" key="1">
    <source>
        <dbReference type="ARBA" id="ARBA00004286"/>
    </source>
</evidence>
<keyword evidence="3" id="KW-0489">Methyltransferase</keyword>
<dbReference type="InterPro" id="IPR050973">
    <property type="entry name" value="H3K9_Histone-Lys_N-MTase"/>
</dbReference>
<evidence type="ECO:0000313" key="10">
    <source>
        <dbReference type="Proteomes" id="UP001175226"/>
    </source>
</evidence>
<evidence type="ECO:0000256" key="3">
    <source>
        <dbReference type="ARBA" id="ARBA00022603"/>
    </source>
</evidence>
<dbReference type="Proteomes" id="UP001175226">
    <property type="component" value="Unassembled WGS sequence"/>
</dbReference>
<evidence type="ECO:0000256" key="7">
    <source>
        <dbReference type="ARBA" id="ARBA00022833"/>
    </source>
</evidence>
<dbReference type="GO" id="GO:0032259">
    <property type="term" value="P:methylation"/>
    <property type="evidence" value="ECO:0007669"/>
    <property type="project" value="UniProtKB-KW"/>
</dbReference>
<dbReference type="GO" id="GO:0005694">
    <property type="term" value="C:chromosome"/>
    <property type="evidence" value="ECO:0007669"/>
    <property type="project" value="UniProtKB-SubCell"/>
</dbReference>
<protein>
    <recommendedName>
        <fullName evidence="8">Pre-SET domain-containing protein</fullName>
    </recommendedName>
</protein>
<name>A0AA39J3Y7_9AGAR</name>
<evidence type="ECO:0000256" key="5">
    <source>
        <dbReference type="ARBA" id="ARBA00022691"/>
    </source>
</evidence>
<dbReference type="InterPro" id="IPR046341">
    <property type="entry name" value="SET_dom_sf"/>
</dbReference>
<dbReference type="GO" id="GO:0005634">
    <property type="term" value="C:nucleus"/>
    <property type="evidence" value="ECO:0007669"/>
    <property type="project" value="InterPro"/>
</dbReference>
<evidence type="ECO:0000256" key="2">
    <source>
        <dbReference type="ARBA" id="ARBA00022454"/>
    </source>
</evidence>
<keyword evidence="7" id="KW-0862">Zinc</keyword>
<accession>A0AA39J3Y7</accession>
<sequence>MFDLPTIIIENTVDSEAIPPSLHVYSESMHLHPEIPDARPPDVCCDCPGASCARNPSCACKACQTLYGMEVGLKGFMYTQDGRLKDFEGIPIFECHEGCLCNDRCRNRVVQLRRRVHIKIAKTKKKGWGSDSVRKGTFIGTYSGEYISESEAQNRLRSDEGTFIDGGSFIFDLDFHHLLDFRPHYMIDGGNIGNTHKTHFTRTIRVSQTVVLLLAMSMRGNLAKALIAIFTEREIHPGEELTLSYFGSIQKVKANAWYNAVGP</sequence>
<evidence type="ECO:0000259" key="8">
    <source>
        <dbReference type="PROSITE" id="PS50867"/>
    </source>
</evidence>
<gene>
    <name evidence="9" type="ORF">EV421DRAFT_1740681</name>
</gene>
<dbReference type="PROSITE" id="PS50867">
    <property type="entry name" value="PRE_SET"/>
    <property type="match status" value="1"/>
</dbReference>
<dbReference type="Gene3D" id="2.170.270.10">
    <property type="entry name" value="SET domain"/>
    <property type="match status" value="1"/>
</dbReference>
<keyword evidence="10" id="KW-1185">Reference proteome</keyword>